<dbReference type="Proteomes" id="UP000651452">
    <property type="component" value="Unassembled WGS sequence"/>
</dbReference>
<dbReference type="GO" id="GO:0008270">
    <property type="term" value="F:zinc ion binding"/>
    <property type="evidence" value="ECO:0007669"/>
    <property type="project" value="InterPro"/>
</dbReference>
<keyword evidence="1" id="KW-0539">Nucleus</keyword>
<accession>A0A8H7MMA3</accession>
<dbReference type="PANTHER" id="PTHR47256">
    <property type="entry name" value="ZN(II)2CYS6 TRANSCRIPTION FACTOR (EUROFUNG)-RELATED"/>
    <property type="match status" value="1"/>
</dbReference>
<organism evidence="4 5">
    <name type="scientific">Ascochyta lentis</name>
    <dbReference type="NCBI Taxonomy" id="205686"/>
    <lineage>
        <taxon>Eukaryota</taxon>
        <taxon>Fungi</taxon>
        <taxon>Dikarya</taxon>
        <taxon>Ascomycota</taxon>
        <taxon>Pezizomycotina</taxon>
        <taxon>Dothideomycetes</taxon>
        <taxon>Pleosporomycetidae</taxon>
        <taxon>Pleosporales</taxon>
        <taxon>Pleosporineae</taxon>
        <taxon>Didymellaceae</taxon>
        <taxon>Ascochyta</taxon>
    </lineage>
</organism>
<evidence type="ECO:0000313" key="4">
    <source>
        <dbReference type="EMBL" id="KAF9701168.1"/>
    </source>
</evidence>
<evidence type="ECO:0000313" key="5">
    <source>
        <dbReference type="Proteomes" id="UP000651452"/>
    </source>
</evidence>
<reference evidence="4" key="2">
    <citation type="submission" date="2020-09" db="EMBL/GenBank/DDBJ databases">
        <title>Reference genome assembly for Australian Ascochyta lentis isolate Al4.</title>
        <authorList>
            <person name="Lee R.C."/>
            <person name="Farfan-Caceres L.M."/>
            <person name="Debler J.W."/>
            <person name="Williams A.H."/>
            <person name="Henares B.M."/>
        </authorList>
    </citation>
    <scope>NUCLEOTIDE SEQUENCE</scope>
    <source>
        <strain evidence="4">Al4</strain>
    </source>
</reference>
<evidence type="ECO:0000256" key="2">
    <source>
        <dbReference type="SAM" id="MobiDB-lite"/>
    </source>
</evidence>
<protein>
    <recommendedName>
        <fullName evidence="3">Zn(2)-C6 fungal-type domain-containing protein</fullName>
    </recommendedName>
</protein>
<name>A0A8H7MMA3_9PLEO</name>
<feature type="domain" description="Zn(2)-C6 fungal-type" evidence="3">
    <location>
        <begin position="33"/>
        <end position="63"/>
    </location>
</feature>
<comment type="caution">
    <text evidence="4">The sequence shown here is derived from an EMBL/GenBank/DDBJ whole genome shotgun (WGS) entry which is preliminary data.</text>
</comment>
<evidence type="ECO:0000259" key="3">
    <source>
        <dbReference type="PROSITE" id="PS50048"/>
    </source>
</evidence>
<dbReference type="GO" id="GO:0000981">
    <property type="term" value="F:DNA-binding transcription factor activity, RNA polymerase II-specific"/>
    <property type="evidence" value="ECO:0007669"/>
    <property type="project" value="InterPro"/>
</dbReference>
<dbReference type="PROSITE" id="PS50048">
    <property type="entry name" value="ZN2_CY6_FUNGAL_2"/>
    <property type="match status" value="1"/>
</dbReference>
<sequence length="680" mass="75829">MNNNSLRPLLPATQPRSPPPSGPSSKRKRVSVACNECRQKRIGCDGVRPACAACHRRDRRCVYMNEEDLEMRPTILKRENIALREKLAAFQDIFEQLQSRTQHVAHDIVQRLGAGTNPTDVLKTLRGESPHTLLSEQAAARAVLPAIHSDCELELLVRHPKAYCVLDLPVVAQDTVNTLFLDDRSSHASQLEVVTSTKDSFNHPRYCDSRLEKLNIDFWTSVPISNHHAASATSLYLETHHPIWCFFDASKFIGDLVQCRVDSSSTCSPLLVSSLLAFALQGYSSIHPETAKYSYQFEQQAEKLFSAEGTVDSLPTVAALALLYTTIAVHADVPRAMKYLIAAEDAAKRMNLFREPDPATFGSPKTIAATSQTAWGLFNFFVQMSQFQVVAPLEHPPTIPLPEDLWINQESDNSNTNEADNVSPALAEVQQAHSVFCRLWVIVNEVLLVYRDDKIGARSLAFALGKYHKLLELMGRLPESMLRQDNTPHWVLIFHSSLHMAILDLFRPYIAPDEQHGFRAYVPESSSPKTIFAASVMQLKGILFAFAIQYTPAYWNLALSGAMVFTVNAVLNDLSDKERHNHLAFCISMSQRLLPSYIYMIETIRAILAIATDKGAITTSEAIRIEAESASMQRAKLVDRSKGGWVVAPTLNDSVAGDINTLTERFETITLFSEFTEGLS</sequence>
<dbReference type="SUPFAM" id="SSF57701">
    <property type="entry name" value="Zn2/Cys6 DNA-binding domain"/>
    <property type="match status" value="1"/>
</dbReference>
<dbReference type="InterPro" id="IPR053187">
    <property type="entry name" value="Notoamide_regulator"/>
</dbReference>
<dbReference type="PROSITE" id="PS00463">
    <property type="entry name" value="ZN2_CY6_FUNGAL_1"/>
    <property type="match status" value="1"/>
</dbReference>
<evidence type="ECO:0000256" key="1">
    <source>
        <dbReference type="ARBA" id="ARBA00023242"/>
    </source>
</evidence>
<dbReference type="PANTHER" id="PTHR47256:SF1">
    <property type="entry name" value="ZN(II)2CYS6 TRANSCRIPTION FACTOR (EUROFUNG)"/>
    <property type="match status" value="1"/>
</dbReference>
<feature type="region of interest" description="Disordered" evidence="2">
    <location>
        <begin position="1"/>
        <end position="30"/>
    </location>
</feature>
<gene>
    <name evidence="4" type="ORF">EKO04_000294</name>
</gene>
<dbReference type="OrthoDB" id="10261408at2759"/>
<dbReference type="AlphaFoldDB" id="A0A8H7MMA3"/>
<dbReference type="Pfam" id="PF00172">
    <property type="entry name" value="Zn_clus"/>
    <property type="match status" value="1"/>
</dbReference>
<dbReference type="CDD" id="cd12148">
    <property type="entry name" value="fungal_TF_MHR"/>
    <property type="match status" value="1"/>
</dbReference>
<dbReference type="InterPro" id="IPR001138">
    <property type="entry name" value="Zn2Cys6_DnaBD"/>
</dbReference>
<dbReference type="EMBL" id="RZGK01000002">
    <property type="protein sequence ID" value="KAF9701168.1"/>
    <property type="molecule type" value="Genomic_DNA"/>
</dbReference>
<proteinExistence type="predicted"/>
<dbReference type="CDD" id="cd00067">
    <property type="entry name" value="GAL4"/>
    <property type="match status" value="1"/>
</dbReference>
<dbReference type="InterPro" id="IPR036864">
    <property type="entry name" value="Zn2-C6_fun-type_DNA-bd_sf"/>
</dbReference>
<dbReference type="SMART" id="SM00066">
    <property type="entry name" value="GAL4"/>
    <property type="match status" value="1"/>
</dbReference>
<reference evidence="4" key="1">
    <citation type="submission" date="2018-12" db="EMBL/GenBank/DDBJ databases">
        <authorList>
            <person name="Syme R.A."/>
            <person name="Farfan-Caceres L."/>
            <person name="Lichtenzveig J."/>
        </authorList>
    </citation>
    <scope>NUCLEOTIDE SEQUENCE</scope>
    <source>
        <strain evidence="4">Al4</strain>
    </source>
</reference>
<dbReference type="Gene3D" id="4.10.240.10">
    <property type="entry name" value="Zn(2)-C6 fungal-type DNA-binding domain"/>
    <property type="match status" value="1"/>
</dbReference>
<keyword evidence="5" id="KW-1185">Reference proteome</keyword>